<name>A0A848MHQ2_9GAMM</name>
<dbReference type="RefSeq" id="WP_169402554.1">
    <property type="nucleotide sequence ID" value="NZ_JAADJU010000004.1"/>
</dbReference>
<sequence>MEFEINGITYRIDKLSAFDQFKVSRKLLPVLSGMISDFQAIRASFPQRKETAEGGEPTANTLEDWIPVIEKILPKITDALAALSDEDANAVIHTCLAVAKRKAGGSWISVFSNGVMASDELDMLGMLQIVGRVVGDSLGNFFKGLPGKAISTDPAA</sequence>
<dbReference type="AlphaFoldDB" id="A0A848MHQ2"/>
<dbReference type="Pfam" id="PF21822">
    <property type="entry name" value="Phage_TAC_15"/>
    <property type="match status" value="1"/>
</dbReference>
<dbReference type="Proteomes" id="UP000585363">
    <property type="component" value="Unassembled WGS sequence"/>
</dbReference>
<accession>A0A848MHQ2</accession>
<evidence type="ECO:0000313" key="1">
    <source>
        <dbReference type="EMBL" id="NMP26846.1"/>
    </source>
</evidence>
<reference evidence="1 2" key="1">
    <citation type="submission" date="2020-01" db="EMBL/GenBank/DDBJ databases">
        <authorList>
            <person name="Lee S.D."/>
        </authorList>
    </citation>
    <scope>NUCLEOTIDE SEQUENCE [LARGE SCALE GENOMIC DNA]</scope>
    <source>
        <strain evidence="1 2">SAP-1</strain>
    </source>
</reference>
<proteinExistence type="predicted"/>
<organism evidence="1 2">
    <name type="scientific">Rouxiella aceris</name>
    <dbReference type="NCBI Taxonomy" id="2703884"/>
    <lineage>
        <taxon>Bacteria</taxon>
        <taxon>Pseudomonadati</taxon>
        <taxon>Pseudomonadota</taxon>
        <taxon>Gammaproteobacteria</taxon>
        <taxon>Enterobacterales</taxon>
        <taxon>Yersiniaceae</taxon>
        <taxon>Rouxiella</taxon>
    </lineage>
</organism>
<reference evidence="1 2" key="2">
    <citation type="submission" date="2020-06" db="EMBL/GenBank/DDBJ databases">
        <title>Polyphasic characterization of a Rahnella strain isolated from tree sap.</title>
        <authorList>
            <person name="Kim I.S."/>
        </authorList>
    </citation>
    <scope>NUCLEOTIDE SEQUENCE [LARGE SCALE GENOMIC DNA]</scope>
    <source>
        <strain evidence="1 2">SAP-1</strain>
    </source>
</reference>
<protein>
    <recommendedName>
        <fullName evidence="3">Bacteriophage protein</fullName>
    </recommendedName>
</protein>
<evidence type="ECO:0000313" key="2">
    <source>
        <dbReference type="Proteomes" id="UP000585363"/>
    </source>
</evidence>
<comment type="caution">
    <text evidence="1">The sequence shown here is derived from an EMBL/GenBank/DDBJ whole genome shotgun (WGS) entry which is preliminary data.</text>
</comment>
<dbReference type="InterPro" id="IPR049156">
    <property type="entry name" value="Phage_chap_TAC_15-like"/>
</dbReference>
<evidence type="ECO:0008006" key="3">
    <source>
        <dbReference type="Google" id="ProtNLM"/>
    </source>
</evidence>
<dbReference type="EMBL" id="JAADJU010000004">
    <property type="protein sequence ID" value="NMP26846.1"/>
    <property type="molecule type" value="Genomic_DNA"/>
</dbReference>
<gene>
    <name evidence="1" type="ORF">GW590_08215</name>
</gene>
<keyword evidence="2" id="KW-1185">Reference proteome</keyword>